<keyword evidence="3" id="KW-1185">Reference proteome</keyword>
<dbReference type="WBParaSite" id="maker-unitig_30375-snap-gene-0.1-mRNA-1">
    <property type="protein sequence ID" value="maker-unitig_30375-snap-gene-0.1-mRNA-1"/>
    <property type="gene ID" value="maker-unitig_30375-snap-gene-0.1"/>
</dbReference>
<feature type="region of interest" description="Disordered" evidence="1">
    <location>
        <begin position="124"/>
        <end position="184"/>
    </location>
</feature>
<protein>
    <submittedName>
        <fullName evidence="4">Ig-like domain-containing protein</fullName>
    </submittedName>
</protein>
<dbReference type="Proteomes" id="UP000095280">
    <property type="component" value="Unplaced"/>
</dbReference>
<name>A0A1I8FDJ5_9PLAT</name>
<feature type="compositionally biased region" description="Basic and acidic residues" evidence="1">
    <location>
        <begin position="272"/>
        <end position="281"/>
    </location>
</feature>
<keyword evidence="2" id="KW-0812">Transmembrane</keyword>
<reference evidence="4" key="1">
    <citation type="submission" date="2016-11" db="UniProtKB">
        <authorList>
            <consortium name="WormBaseParasite"/>
        </authorList>
    </citation>
    <scope>IDENTIFICATION</scope>
</reference>
<evidence type="ECO:0000256" key="1">
    <source>
        <dbReference type="SAM" id="MobiDB-lite"/>
    </source>
</evidence>
<evidence type="ECO:0000313" key="3">
    <source>
        <dbReference type="Proteomes" id="UP000095280"/>
    </source>
</evidence>
<evidence type="ECO:0000256" key="2">
    <source>
        <dbReference type="SAM" id="Phobius"/>
    </source>
</evidence>
<organism evidence="3 4">
    <name type="scientific">Macrostomum lignano</name>
    <dbReference type="NCBI Taxonomy" id="282301"/>
    <lineage>
        <taxon>Eukaryota</taxon>
        <taxon>Metazoa</taxon>
        <taxon>Spiralia</taxon>
        <taxon>Lophotrochozoa</taxon>
        <taxon>Platyhelminthes</taxon>
        <taxon>Rhabditophora</taxon>
        <taxon>Macrostomorpha</taxon>
        <taxon>Macrostomida</taxon>
        <taxon>Macrostomidae</taxon>
        <taxon>Macrostomum</taxon>
    </lineage>
</organism>
<feature type="compositionally biased region" description="Basic residues" evidence="1">
    <location>
        <begin position="136"/>
        <end position="155"/>
    </location>
</feature>
<feature type="compositionally biased region" description="Polar residues" evidence="1">
    <location>
        <begin position="165"/>
        <end position="177"/>
    </location>
</feature>
<keyword evidence="2" id="KW-0472">Membrane</keyword>
<feature type="region of interest" description="Disordered" evidence="1">
    <location>
        <begin position="224"/>
        <end position="342"/>
    </location>
</feature>
<keyword evidence="2" id="KW-1133">Transmembrane helix</keyword>
<evidence type="ECO:0000313" key="4">
    <source>
        <dbReference type="WBParaSite" id="maker-unitig_30375-snap-gene-0.1-mRNA-1"/>
    </source>
</evidence>
<dbReference type="AlphaFoldDB" id="A0A1I8FDJ5"/>
<proteinExistence type="predicted"/>
<feature type="transmembrane region" description="Helical" evidence="2">
    <location>
        <begin position="566"/>
        <end position="589"/>
    </location>
</feature>
<accession>A0A1I8FDJ5</accession>
<sequence>GVTQYFGLGADWLRQSASPPSPSVLRDVWHQAGKTRSLRKLKRLYFYWICPTAARSSGSPPCCRISSATFQRMDGDDYAQLLDIRVHLHGQRGDSPSPRDRQSGGTSIGIFFCGPGQLAKDLNGRCNEFSNSTSSRRPRPRPLRRRVAAGPRRSRPASAQPGSSWSAHETQCSTTCGQGVRCRPPRLRVDMNDPKLGAIQLWTSARAARKAARKTAAVGEWVRVDRLPSSTPPRKPSKRLRGSPPTPPPLPWSAAPDDAAQGRAGRASTWRRMRENIDGARSRACAMPARRATRSSLEEDCGKAGSRTRVRRCDRPPPDSKGSPLRRRQPRPPAEGRTARCPCSADTDFLAMAKEMLAQDLTETPPTSCSTLQPGLSIVKPYQHLQINWRRNNVSVIALQTRLQWFMAQSEEAKGLLTGSDEASKAVSRHTKLEMAQVRSFGTQLTIDPVDADKVGLYACYMLTDKSYPELQTVVMATNAGDLHGRPAAVNGGGGGSVGTRTGCQSGSTYWQTGTRGTGPWRCPTRDTGRLGVLPGAGQPEQWKTNEFKLSISKQLFFLQKFNDAYLAYFIAGCALILYAIVGFPLAGVTLEAARDGRTGSPPRSSAALSTSGQLNLSVHASITSRRISD</sequence>